<dbReference type="InterPro" id="IPR000866">
    <property type="entry name" value="AhpC/TSA"/>
</dbReference>
<dbReference type="Proteomes" id="UP001156666">
    <property type="component" value="Unassembled WGS sequence"/>
</dbReference>
<dbReference type="GO" id="GO:0016209">
    <property type="term" value="F:antioxidant activity"/>
    <property type="evidence" value="ECO:0007669"/>
    <property type="project" value="InterPro"/>
</dbReference>
<name>A0AA37SLB4_9BACT</name>
<protein>
    <recommendedName>
        <fullName evidence="1">Thioredoxin domain-containing protein</fullName>
    </recommendedName>
</protein>
<dbReference type="CDD" id="cd02966">
    <property type="entry name" value="TlpA_like_family"/>
    <property type="match status" value="1"/>
</dbReference>
<dbReference type="Gene3D" id="3.40.30.10">
    <property type="entry name" value="Glutaredoxin"/>
    <property type="match status" value="1"/>
</dbReference>
<dbReference type="GO" id="GO:0016491">
    <property type="term" value="F:oxidoreductase activity"/>
    <property type="evidence" value="ECO:0007669"/>
    <property type="project" value="InterPro"/>
</dbReference>
<dbReference type="InterPro" id="IPR036249">
    <property type="entry name" value="Thioredoxin-like_sf"/>
</dbReference>
<dbReference type="InterPro" id="IPR013766">
    <property type="entry name" value="Thioredoxin_domain"/>
</dbReference>
<dbReference type="PANTHER" id="PTHR42852:SF17">
    <property type="entry name" value="THIOREDOXIN-LIKE PROTEIN HI_1115"/>
    <property type="match status" value="1"/>
</dbReference>
<evidence type="ECO:0000259" key="1">
    <source>
        <dbReference type="PROSITE" id="PS51352"/>
    </source>
</evidence>
<evidence type="ECO:0000313" key="3">
    <source>
        <dbReference type="Proteomes" id="UP001156666"/>
    </source>
</evidence>
<gene>
    <name evidence="2" type="ORF">GCM10007940_12430</name>
</gene>
<sequence length="176" mass="20023">MSILAQISESEDAIFQVEFEQFKPSNQDQIREFEGKAPMQFLAPDVNGEEQFLGNFKGKTVFVYFFNQQCGICKEQVSAFNLMQEEKGNDLKIIAIGDGSKEELKTYQETHGINYSVLYNGKMLGEAAYGIEMGYPRLFVLDDEGIARHVLPEEAFVEASKTYLMLENLYKLVNSK</sequence>
<reference evidence="2" key="2">
    <citation type="submission" date="2023-01" db="EMBL/GenBank/DDBJ databases">
        <title>Draft genome sequence of Portibacter lacus strain NBRC 108769.</title>
        <authorList>
            <person name="Sun Q."/>
            <person name="Mori K."/>
        </authorList>
    </citation>
    <scope>NUCLEOTIDE SEQUENCE</scope>
    <source>
        <strain evidence="2">NBRC 108769</strain>
    </source>
</reference>
<dbReference type="AlphaFoldDB" id="A0AA37SLB4"/>
<dbReference type="Pfam" id="PF00578">
    <property type="entry name" value="AhpC-TSA"/>
    <property type="match status" value="1"/>
</dbReference>
<dbReference type="InterPro" id="IPR050553">
    <property type="entry name" value="Thioredoxin_ResA/DsbE_sf"/>
</dbReference>
<organism evidence="2 3">
    <name type="scientific">Portibacter lacus</name>
    <dbReference type="NCBI Taxonomy" id="1099794"/>
    <lineage>
        <taxon>Bacteria</taxon>
        <taxon>Pseudomonadati</taxon>
        <taxon>Bacteroidota</taxon>
        <taxon>Saprospiria</taxon>
        <taxon>Saprospirales</taxon>
        <taxon>Haliscomenobacteraceae</taxon>
        <taxon>Portibacter</taxon>
    </lineage>
</organism>
<accession>A0AA37SLB4</accession>
<reference evidence="2" key="1">
    <citation type="journal article" date="2014" name="Int. J. Syst. Evol. Microbiol.">
        <title>Complete genome sequence of Corynebacterium casei LMG S-19264T (=DSM 44701T), isolated from a smear-ripened cheese.</title>
        <authorList>
            <consortium name="US DOE Joint Genome Institute (JGI-PGF)"/>
            <person name="Walter F."/>
            <person name="Albersmeier A."/>
            <person name="Kalinowski J."/>
            <person name="Ruckert C."/>
        </authorList>
    </citation>
    <scope>NUCLEOTIDE SEQUENCE</scope>
    <source>
        <strain evidence="2">NBRC 108769</strain>
    </source>
</reference>
<comment type="caution">
    <text evidence="2">The sequence shown here is derived from an EMBL/GenBank/DDBJ whole genome shotgun (WGS) entry which is preliminary data.</text>
</comment>
<dbReference type="PANTHER" id="PTHR42852">
    <property type="entry name" value="THIOL:DISULFIDE INTERCHANGE PROTEIN DSBE"/>
    <property type="match status" value="1"/>
</dbReference>
<dbReference type="SUPFAM" id="SSF52833">
    <property type="entry name" value="Thioredoxin-like"/>
    <property type="match status" value="1"/>
</dbReference>
<keyword evidence="3" id="KW-1185">Reference proteome</keyword>
<dbReference type="EMBL" id="BSOH01000007">
    <property type="protein sequence ID" value="GLR16628.1"/>
    <property type="molecule type" value="Genomic_DNA"/>
</dbReference>
<proteinExistence type="predicted"/>
<evidence type="ECO:0000313" key="2">
    <source>
        <dbReference type="EMBL" id="GLR16628.1"/>
    </source>
</evidence>
<dbReference type="PROSITE" id="PS51352">
    <property type="entry name" value="THIOREDOXIN_2"/>
    <property type="match status" value="1"/>
</dbReference>
<feature type="domain" description="Thioredoxin" evidence="1">
    <location>
        <begin position="32"/>
        <end position="171"/>
    </location>
</feature>